<dbReference type="RefSeq" id="WP_154372610.1">
    <property type="nucleotide sequence ID" value="NZ_WKJJ01000004.1"/>
</dbReference>
<name>A0A7X2IL12_9BURK</name>
<dbReference type="InterPro" id="IPR021233">
    <property type="entry name" value="DUF2783"/>
</dbReference>
<comment type="caution">
    <text evidence="1">The sequence shown here is derived from an EMBL/GenBank/DDBJ whole genome shotgun (WGS) entry which is preliminary data.</text>
</comment>
<sequence>MSPSDNQKLNLAPNLSDPDAFYEALIDAHQDLSADQSNMLNAQLILLLSNHIGSLPVLREAFAIARADATPVGSGVNS</sequence>
<keyword evidence="2" id="KW-1185">Reference proteome</keyword>
<dbReference type="Pfam" id="PF10932">
    <property type="entry name" value="DUF2783"/>
    <property type="match status" value="1"/>
</dbReference>
<organism evidence="1 2">
    <name type="scientific">Pseudoduganella rivuli</name>
    <dbReference type="NCBI Taxonomy" id="2666085"/>
    <lineage>
        <taxon>Bacteria</taxon>
        <taxon>Pseudomonadati</taxon>
        <taxon>Pseudomonadota</taxon>
        <taxon>Betaproteobacteria</taxon>
        <taxon>Burkholderiales</taxon>
        <taxon>Oxalobacteraceae</taxon>
        <taxon>Telluria group</taxon>
        <taxon>Pseudoduganella</taxon>
    </lineage>
</organism>
<evidence type="ECO:0000313" key="1">
    <source>
        <dbReference type="EMBL" id="MRV71784.1"/>
    </source>
</evidence>
<gene>
    <name evidence="1" type="ORF">GJ700_08585</name>
</gene>
<dbReference type="EMBL" id="WKJJ01000004">
    <property type="protein sequence ID" value="MRV71784.1"/>
    <property type="molecule type" value="Genomic_DNA"/>
</dbReference>
<dbReference type="AlphaFoldDB" id="A0A7X2IL12"/>
<accession>A0A7X2IL12</accession>
<proteinExistence type="predicted"/>
<protein>
    <submittedName>
        <fullName evidence="1">DUF2783 domain-containing protein</fullName>
    </submittedName>
</protein>
<reference evidence="1 2" key="1">
    <citation type="submission" date="2019-11" db="EMBL/GenBank/DDBJ databases">
        <title>Novel species isolated from a subtropical stream in China.</title>
        <authorList>
            <person name="Lu H."/>
        </authorList>
    </citation>
    <scope>NUCLEOTIDE SEQUENCE [LARGE SCALE GENOMIC DNA]</scope>
    <source>
        <strain evidence="1 2">FT92W</strain>
    </source>
</reference>
<evidence type="ECO:0000313" key="2">
    <source>
        <dbReference type="Proteomes" id="UP000446768"/>
    </source>
</evidence>
<dbReference type="Proteomes" id="UP000446768">
    <property type="component" value="Unassembled WGS sequence"/>
</dbReference>